<dbReference type="AlphaFoldDB" id="A0A940WX28"/>
<dbReference type="Gene3D" id="3.40.50.720">
    <property type="entry name" value="NAD(P)-binding Rossmann-like Domain"/>
    <property type="match status" value="1"/>
</dbReference>
<proteinExistence type="predicted"/>
<evidence type="ECO:0000259" key="1">
    <source>
        <dbReference type="Pfam" id="PF01370"/>
    </source>
</evidence>
<gene>
    <name evidence="2" type="ORF">J5837_01770</name>
</gene>
<sequence length="235" mass="26433">MLAQAFGAFRADPGITVFAAGVSNSQETRPEEFQRERDLLLSCFESFHGNRFVYFGSCGVANDPAALSLYLLHKLEMERIVISRPEGIVFRLPQVVGNTRNSHTLTNFLRDRILKKEPFQVWSEAERNLIDIEDVAAIARAFLEKDDIPGDRTYSIASEKSLRMIEIVRIFERTLGVSARFESLPKGDPLQIDASEALRVAHALGMDLGGNYAERVIRKYYSQYSVTPGIMPIST</sequence>
<comment type="caution">
    <text evidence="2">The sequence shown here is derived from an EMBL/GenBank/DDBJ whole genome shotgun (WGS) entry which is preliminary data.</text>
</comment>
<dbReference type="Proteomes" id="UP000673447">
    <property type="component" value="Unassembled WGS sequence"/>
</dbReference>
<dbReference type="InterPro" id="IPR001509">
    <property type="entry name" value="Epimerase_deHydtase"/>
</dbReference>
<evidence type="ECO:0000313" key="2">
    <source>
        <dbReference type="EMBL" id="MBP3983138.1"/>
    </source>
</evidence>
<name>A0A940WX28_9GAMM</name>
<protein>
    <submittedName>
        <fullName evidence="2">NAD-dependent epimerase/dehydratase family protein</fullName>
    </submittedName>
</protein>
<dbReference type="RefSeq" id="WP_210535003.1">
    <property type="nucleotide sequence ID" value="NZ_JAGKTC010000001.1"/>
</dbReference>
<keyword evidence="3" id="KW-1185">Reference proteome</keyword>
<reference evidence="2" key="2">
    <citation type="submission" date="2021-03" db="EMBL/GenBank/DDBJ databases">
        <authorList>
            <person name="Cao W."/>
        </authorList>
    </citation>
    <scope>NUCLEOTIDE SEQUENCE</scope>
    <source>
        <strain evidence="2">110414</strain>
    </source>
</reference>
<dbReference type="Pfam" id="PF01370">
    <property type="entry name" value="Epimerase"/>
    <property type="match status" value="1"/>
</dbReference>
<reference evidence="2" key="1">
    <citation type="journal article" date="2016" name="Int. J. Syst. Evol. Microbiol.">
        <title>Pseudoxanthomonas helianthi sp. nov., isolated from roots of Jerusalem artichoke (Helianthus tuberosus).</title>
        <authorList>
            <person name="Kittiwongwattana C."/>
            <person name="Thawai C."/>
        </authorList>
    </citation>
    <scope>NUCLEOTIDE SEQUENCE</scope>
    <source>
        <strain evidence="2">110414</strain>
    </source>
</reference>
<dbReference type="EMBL" id="JAGKTC010000001">
    <property type="protein sequence ID" value="MBP3983138.1"/>
    <property type="molecule type" value="Genomic_DNA"/>
</dbReference>
<evidence type="ECO:0000313" key="3">
    <source>
        <dbReference type="Proteomes" id="UP000673447"/>
    </source>
</evidence>
<dbReference type="InterPro" id="IPR036291">
    <property type="entry name" value="NAD(P)-bd_dom_sf"/>
</dbReference>
<dbReference type="SUPFAM" id="SSF51735">
    <property type="entry name" value="NAD(P)-binding Rossmann-fold domains"/>
    <property type="match status" value="1"/>
</dbReference>
<accession>A0A940WX28</accession>
<organism evidence="2 3">
    <name type="scientific">Pseudoxanthomonas helianthi</name>
    <dbReference type="NCBI Taxonomy" id="1453541"/>
    <lineage>
        <taxon>Bacteria</taxon>
        <taxon>Pseudomonadati</taxon>
        <taxon>Pseudomonadota</taxon>
        <taxon>Gammaproteobacteria</taxon>
        <taxon>Lysobacterales</taxon>
        <taxon>Lysobacteraceae</taxon>
        <taxon>Pseudoxanthomonas</taxon>
    </lineage>
</organism>
<feature type="domain" description="NAD-dependent epimerase/dehydratase" evidence="1">
    <location>
        <begin position="27"/>
        <end position="157"/>
    </location>
</feature>